<dbReference type="PANTHER" id="PTHR30349">
    <property type="entry name" value="PHAGE INTEGRASE-RELATED"/>
    <property type="match status" value="1"/>
</dbReference>
<evidence type="ECO:0000256" key="2">
    <source>
        <dbReference type="ARBA" id="ARBA00022908"/>
    </source>
</evidence>
<keyword evidence="10" id="KW-1185">Reference proteome</keyword>
<evidence type="ECO:0000259" key="6">
    <source>
        <dbReference type="PROSITE" id="PS51898"/>
    </source>
</evidence>
<name>A0A9N7CP30_9PROT</name>
<dbReference type="Gene3D" id="1.10.443.10">
    <property type="entry name" value="Intergrase catalytic core"/>
    <property type="match status" value="1"/>
</dbReference>
<evidence type="ECO:0000313" key="8">
    <source>
        <dbReference type="EMBL" id="PYD65093.1"/>
    </source>
</evidence>
<dbReference type="EMBL" id="CP019878">
    <property type="protein sequence ID" value="AQU89303.1"/>
    <property type="molecule type" value="Genomic_DNA"/>
</dbReference>
<dbReference type="OrthoDB" id="9801717at2"/>
<feature type="domain" description="Tyr recombinase" evidence="6">
    <location>
        <begin position="27"/>
        <end position="207"/>
    </location>
</feature>
<dbReference type="GO" id="GO:0006310">
    <property type="term" value="P:DNA recombination"/>
    <property type="evidence" value="ECO:0007669"/>
    <property type="project" value="UniProtKB-KW"/>
</dbReference>
<comment type="similarity">
    <text evidence="1">Belongs to the 'phage' integrase family.</text>
</comment>
<reference evidence="7 9" key="1">
    <citation type="submission" date="2017-02" db="EMBL/GenBank/DDBJ databases">
        <title>zhang.</title>
        <authorList>
            <person name="Zhang H."/>
        </authorList>
    </citation>
    <scope>NUCLEOTIDE SEQUENCE [LARGE SCALE GENOMIC DNA]</scope>
    <source>
        <strain evidence="7 9">RZS01</strain>
        <plasmid evidence="9">pkna03</plasmid>
        <plasmid evidence="7">pKNA03</plasmid>
    </source>
</reference>
<feature type="region of interest" description="Disordered" evidence="5">
    <location>
        <begin position="1"/>
        <end position="24"/>
    </location>
</feature>
<sequence length="211" mass="22576">MSGTPKPGQRATPAGAPGGMQLFDRDGSRKYLTVAERARFLRAAEPVPREARTLCMTLAWSGCRLSEALALTADRVDLAGGVLVFATLKKRQDGIYRAVPVPPSLLEALDLVHGIREAQRRRGRGSAAQLWPWSRMTGWRAVHAVMVAAGLSGPAASPKGLRHAFGVAAVSSGIPLNMVQKWLGHAQLSTTAIYADAVGAEEQDIARKMWG</sequence>
<evidence type="ECO:0000256" key="1">
    <source>
        <dbReference type="ARBA" id="ARBA00008857"/>
    </source>
</evidence>
<dbReference type="GO" id="GO:0015074">
    <property type="term" value="P:DNA integration"/>
    <property type="evidence" value="ECO:0007669"/>
    <property type="project" value="UniProtKB-KW"/>
</dbReference>
<dbReference type="KEGG" id="kna:B0W47_17175"/>
<dbReference type="EMBL" id="NIRT01000044">
    <property type="protein sequence ID" value="PYD65093.1"/>
    <property type="molecule type" value="Genomic_DNA"/>
</dbReference>
<dbReference type="AlphaFoldDB" id="A0A9N7CP30"/>
<evidence type="ECO:0000313" key="9">
    <source>
        <dbReference type="Proteomes" id="UP000189683"/>
    </source>
</evidence>
<keyword evidence="2" id="KW-0229">DNA integration</keyword>
<dbReference type="PROSITE" id="PS51898">
    <property type="entry name" value="TYR_RECOMBINASE"/>
    <property type="match status" value="1"/>
</dbReference>
<keyword evidence="3" id="KW-0238">DNA-binding</keyword>
<dbReference type="InterPro" id="IPR013762">
    <property type="entry name" value="Integrase-like_cat_sf"/>
</dbReference>
<dbReference type="PANTHER" id="PTHR30349:SF41">
    <property type="entry name" value="INTEGRASE_RECOMBINASE PROTEIN MJ0367-RELATED"/>
    <property type="match status" value="1"/>
</dbReference>
<evidence type="ECO:0000313" key="7">
    <source>
        <dbReference type="EMBL" id="AQU89303.1"/>
    </source>
</evidence>
<evidence type="ECO:0000256" key="3">
    <source>
        <dbReference type="ARBA" id="ARBA00023125"/>
    </source>
</evidence>
<keyword evidence="4" id="KW-0233">DNA recombination</keyword>
<evidence type="ECO:0000256" key="5">
    <source>
        <dbReference type="SAM" id="MobiDB-lite"/>
    </source>
</evidence>
<protein>
    <submittedName>
        <fullName evidence="7">Integrase</fullName>
    </submittedName>
</protein>
<dbReference type="SUPFAM" id="SSF56349">
    <property type="entry name" value="DNA breaking-rejoining enzymes"/>
    <property type="match status" value="1"/>
</dbReference>
<evidence type="ECO:0000313" key="10">
    <source>
        <dbReference type="Proteomes" id="UP000247512"/>
    </source>
</evidence>
<dbReference type="Pfam" id="PF00589">
    <property type="entry name" value="Phage_integrase"/>
    <property type="match status" value="1"/>
</dbReference>
<dbReference type="RefSeq" id="WP_078528555.1">
    <property type="nucleotide sequence ID" value="NZ_CP019878.1"/>
</dbReference>
<evidence type="ECO:0000256" key="4">
    <source>
        <dbReference type="ARBA" id="ARBA00023172"/>
    </source>
</evidence>
<proteinExistence type="inferred from homology"/>
<keyword evidence="7" id="KW-0614">Plasmid</keyword>
<dbReference type="InterPro" id="IPR050090">
    <property type="entry name" value="Tyrosine_recombinase_XerCD"/>
</dbReference>
<dbReference type="Proteomes" id="UP000189683">
    <property type="component" value="Plasmid pKNA03"/>
</dbReference>
<dbReference type="InterPro" id="IPR002104">
    <property type="entry name" value="Integrase_catalytic"/>
</dbReference>
<dbReference type="InterPro" id="IPR011010">
    <property type="entry name" value="DNA_brk_join_enz"/>
</dbReference>
<gene>
    <name evidence="7" type="ORF">B0W47_17175</name>
    <name evidence="8" type="ORF">CDI09_15570</name>
</gene>
<organism evidence="7 9">
    <name type="scientific">Komagataeibacter nataicola</name>
    <dbReference type="NCBI Taxonomy" id="265960"/>
    <lineage>
        <taxon>Bacteria</taxon>
        <taxon>Pseudomonadati</taxon>
        <taxon>Pseudomonadota</taxon>
        <taxon>Alphaproteobacteria</taxon>
        <taxon>Acetobacterales</taxon>
        <taxon>Acetobacteraceae</taxon>
        <taxon>Komagataeibacter</taxon>
    </lineage>
</organism>
<geneLocation type="plasmid" evidence="7">
    <name>pKNA03</name>
</geneLocation>
<accession>A0A9N7CP30</accession>
<dbReference type="Proteomes" id="UP000247512">
    <property type="component" value="Unassembled WGS sequence"/>
</dbReference>
<geneLocation type="plasmid" evidence="9">
    <name>pkna03</name>
</geneLocation>
<dbReference type="GO" id="GO:0003677">
    <property type="term" value="F:DNA binding"/>
    <property type="evidence" value="ECO:0007669"/>
    <property type="project" value="UniProtKB-KW"/>
</dbReference>
<reference evidence="8 10" key="2">
    <citation type="submission" date="2017-06" db="EMBL/GenBank/DDBJ databases">
        <title>A draft genome sequence of Komagataeibacter nataicola LMG 1536.</title>
        <authorList>
            <person name="Skraban J."/>
            <person name="Cleenwerck I."/>
            <person name="Vandamme P."/>
            <person name="Trcek J."/>
        </authorList>
    </citation>
    <scope>NUCLEOTIDE SEQUENCE [LARGE SCALE GENOMIC DNA]</scope>
    <source>
        <strain evidence="8 10">LMG 1536</strain>
    </source>
</reference>